<proteinExistence type="predicted"/>
<feature type="compositionally biased region" description="Polar residues" evidence="1">
    <location>
        <begin position="312"/>
        <end position="333"/>
    </location>
</feature>
<feature type="region of interest" description="Disordered" evidence="1">
    <location>
        <begin position="176"/>
        <end position="333"/>
    </location>
</feature>
<sequence>MATGSVDVTEGPQVVTKPSRDVFESELLRFSDNDSCFCSKGCQREKVLSGWSRPCSRANESELDLKKGKRLGDNRRRAKQQRRNSNEREDDFTFRHYYDTRRYIEEYRYYHARGDVGKEQKSVVFGVHVEDPYFPKLRTSVSQLFFDFSELTSWLPGYRRSRRIFERMNVVNSAQRLPNNANHEDNSVVDRGESCVDDSTDDETIRLPNSPSDKKSPEINLAPVRADLNLPRILPCKTGQSDDEENSSNKSNRRRNKKSKDTAYYQNLPRLGSLPIPVCVTHRRSGKGKAARGRVSGQSDSTNSHTHSTSSGDAVSSVESYKSGNSSNNSAGQFSNVSIGNNWIPDGNPTMVHGNSALELNTASNNKDPETASTYSQRERASWEKRSSLEHRQRPVERSKTFTDASLYTKGTIKISYREEPSYKVWKDFTESTAYRDYLAKLYNLNSSRMKLKTAGEATDVKKQFRLCSENNKPKTRAERRVCCARCEEKKNSPDLQAKPRVRPRVQLVLQSGSKGDITSMPPLVRLNTMVRGYPYRTAEQHSQYMSQLTATQQKST</sequence>
<gene>
    <name evidence="2" type="primary">Hypp4828</name>
    <name evidence="2" type="ORF">BLAG_LOCUS24009</name>
</gene>
<organism evidence="2 3">
    <name type="scientific">Branchiostoma lanceolatum</name>
    <name type="common">Common lancelet</name>
    <name type="synonym">Amphioxus lanceolatum</name>
    <dbReference type="NCBI Taxonomy" id="7740"/>
    <lineage>
        <taxon>Eukaryota</taxon>
        <taxon>Metazoa</taxon>
        <taxon>Chordata</taxon>
        <taxon>Cephalochordata</taxon>
        <taxon>Leptocardii</taxon>
        <taxon>Amphioxiformes</taxon>
        <taxon>Branchiostomatidae</taxon>
        <taxon>Branchiostoma</taxon>
    </lineage>
</organism>
<protein>
    <submittedName>
        <fullName evidence="2">Hypp4828 protein</fullName>
    </submittedName>
</protein>
<feature type="compositionally biased region" description="Basic and acidic residues" evidence="1">
    <location>
        <begin position="182"/>
        <end position="194"/>
    </location>
</feature>
<dbReference type="Proteomes" id="UP000838412">
    <property type="component" value="Chromosome 8"/>
</dbReference>
<keyword evidence="3" id="KW-1185">Reference proteome</keyword>
<dbReference type="AlphaFoldDB" id="A0A8K0EXB9"/>
<evidence type="ECO:0000313" key="3">
    <source>
        <dbReference type="Proteomes" id="UP000838412"/>
    </source>
</evidence>
<name>A0A8K0EXB9_BRALA</name>
<dbReference type="EMBL" id="OV696693">
    <property type="protein sequence ID" value="CAH1272349.1"/>
    <property type="molecule type" value="Genomic_DNA"/>
</dbReference>
<feature type="compositionally biased region" description="Basic and acidic residues" evidence="1">
    <location>
        <begin position="377"/>
        <end position="398"/>
    </location>
</feature>
<feature type="compositionally biased region" description="Low complexity" evidence="1">
    <location>
        <begin position="299"/>
        <end position="311"/>
    </location>
</feature>
<feature type="compositionally biased region" description="Basic residues" evidence="1">
    <location>
        <begin position="281"/>
        <end position="292"/>
    </location>
</feature>
<dbReference type="OrthoDB" id="10013607at2759"/>
<reference evidence="2" key="1">
    <citation type="submission" date="2022-01" db="EMBL/GenBank/DDBJ databases">
        <authorList>
            <person name="Braso-Vives M."/>
        </authorList>
    </citation>
    <scope>NUCLEOTIDE SEQUENCE</scope>
</reference>
<feature type="compositionally biased region" description="Polar residues" evidence="1">
    <location>
        <begin position="361"/>
        <end position="376"/>
    </location>
</feature>
<evidence type="ECO:0000256" key="1">
    <source>
        <dbReference type="SAM" id="MobiDB-lite"/>
    </source>
</evidence>
<feature type="region of interest" description="Disordered" evidence="1">
    <location>
        <begin position="361"/>
        <end position="398"/>
    </location>
</feature>
<evidence type="ECO:0000313" key="2">
    <source>
        <dbReference type="EMBL" id="CAH1272349.1"/>
    </source>
</evidence>
<accession>A0A8K0EXB9</accession>